<sequence>MPNVLLGLGFSSNCPSLWVGHLKKKNANQDESKRFKCLGIVHSPSRWSGYQFEIDLTASGRQGRERELYQHVCERKRDYSV</sequence>
<comment type="caution">
    <text evidence="1">The sequence shown here is derived from an EMBL/GenBank/DDBJ whole genome shotgun (WGS) entry which is preliminary data.</text>
</comment>
<organism evidence="1 2">
    <name type="scientific">Streblomastix strix</name>
    <dbReference type="NCBI Taxonomy" id="222440"/>
    <lineage>
        <taxon>Eukaryota</taxon>
        <taxon>Metamonada</taxon>
        <taxon>Preaxostyla</taxon>
        <taxon>Oxymonadida</taxon>
        <taxon>Streblomastigidae</taxon>
        <taxon>Streblomastix</taxon>
    </lineage>
</organism>
<name>A0A5J4VSU7_9EUKA</name>
<evidence type="ECO:0000313" key="2">
    <source>
        <dbReference type="Proteomes" id="UP000324800"/>
    </source>
</evidence>
<evidence type="ECO:0000313" key="1">
    <source>
        <dbReference type="EMBL" id="KAA6385688.1"/>
    </source>
</evidence>
<protein>
    <submittedName>
        <fullName evidence="1">Uncharacterized protein</fullName>
    </submittedName>
</protein>
<dbReference type="AlphaFoldDB" id="A0A5J4VSU7"/>
<dbReference type="EMBL" id="SNRW01005152">
    <property type="protein sequence ID" value="KAA6385688.1"/>
    <property type="molecule type" value="Genomic_DNA"/>
</dbReference>
<gene>
    <name evidence="1" type="ORF">EZS28_018786</name>
</gene>
<reference evidence="1 2" key="1">
    <citation type="submission" date="2019-03" db="EMBL/GenBank/DDBJ databases">
        <title>Single cell metagenomics reveals metabolic interactions within the superorganism composed of flagellate Streblomastix strix and complex community of Bacteroidetes bacteria on its surface.</title>
        <authorList>
            <person name="Treitli S.C."/>
            <person name="Kolisko M."/>
            <person name="Husnik F."/>
            <person name="Keeling P."/>
            <person name="Hampl V."/>
        </authorList>
    </citation>
    <scope>NUCLEOTIDE SEQUENCE [LARGE SCALE GENOMIC DNA]</scope>
    <source>
        <strain evidence="1">ST1C</strain>
    </source>
</reference>
<proteinExistence type="predicted"/>
<dbReference type="Proteomes" id="UP000324800">
    <property type="component" value="Unassembled WGS sequence"/>
</dbReference>
<accession>A0A5J4VSU7</accession>